<dbReference type="InterPro" id="IPR027486">
    <property type="entry name" value="Ribosomal_uS10_dom"/>
</dbReference>
<geneLocation type="mitochondrion" evidence="5"/>
<keyword evidence="5" id="KW-0496">Mitochondrion</keyword>
<dbReference type="AlphaFoldDB" id="A0A167RLH8"/>
<evidence type="ECO:0000256" key="2">
    <source>
        <dbReference type="ARBA" id="ARBA00023274"/>
    </source>
</evidence>
<evidence type="ECO:0000256" key="3">
    <source>
        <dbReference type="SAM" id="MobiDB-lite"/>
    </source>
</evidence>
<dbReference type="InterPro" id="IPR036838">
    <property type="entry name" value="Ribosomal_uS10_dom_sf"/>
</dbReference>
<gene>
    <name evidence="5" type="primary">rps10</name>
</gene>
<organism evidence="5">
    <name type="scientific">Botryococcus braunii Showa</name>
    <dbReference type="NCBI Taxonomy" id="1202541"/>
    <lineage>
        <taxon>Eukaryota</taxon>
        <taxon>Viridiplantae</taxon>
        <taxon>Chlorophyta</taxon>
        <taxon>core chlorophytes</taxon>
        <taxon>Trebouxiophyceae</taxon>
        <taxon>Trebouxiophyceae incertae sedis</taxon>
        <taxon>Elliptochloris clade</taxon>
        <taxon>Botryococcus</taxon>
    </lineage>
</organism>
<feature type="domain" description="Small ribosomal subunit protein uS10" evidence="4">
    <location>
        <begin position="5"/>
        <end position="253"/>
    </location>
</feature>
<feature type="region of interest" description="Disordered" evidence="3">
    <location>
        <begin position="105"/>
        <end position="128"/>
    </location>
</feature>
<dbReference type="Pfam" id="PF00338">
    <property type="entry name" value="Ribosomal_S10"/>
    <property type="match status" value="1"/>
</dbReference>
<dbReference type="GO" id="GO:0005840">
    <property type="term" value="C:ribosome"/>
    <property type="evidence" value="ECO:0007669"/>
    <property type="project" value="UniProtKB-KW"/>
</dbReference>
<sequence length="292" mass="33333">MYTIYITLKSHNKLHLKMGINQLQNIVDWSYRQMYGGVRRVQEKDKWLHKGLDSRSREKVRVTGKDASFPVSLAKGGSHLSFSSHNPNPYPLIPPEGVRVRGKRKLRVEQAEPRTPSGGSASQGLRGKRELYPLKGVPTLPLEGDSQLSLYTLDRLGGVKPPQPYLPIGGSSVKVRRGMVINPNFYGNTGLPTLKKIFTVLSSPHIDKKSREQFEWVRFKNRISIFCISRNLIVFIFSLIKYSQFPGVELQLRIRYTTHWQLLLPLKKSIPQRFFMDSPPLVRSKSRLGTPL</sequence>
<evidence type="ECO:0000313" key="5">
    <source>
        <dbReference type="EMBL" id="SAI75996.1"/>
    </source>
</evidence>
<keyword evidence="2" id="KW-0687">Ribonucleoprotein</keyword>
<name>A0A167RLH8_BOTBR</name>
<dbReference type="EMBL" id="LT545992">
    <property type="protein sequence ID" value="SAI75996.1"/>
    <property type="molecule type" value="Genomic_DNA"/>
</dbReference>
<dbReference type="GO" id="GO:1990904">
    <property type="term" value="C:ribonucleoprotein complex"/>
    <property type="evidence" value="ECO:0007669"/>
    <property type="project" value="UniProtKB-KW"/>
</dbReference>
<evidence type="ECO:0000259" key="4">
    <source>
        <dbReference type="SMART" id="SM01403"/>
    </source>
</evidence>
<reference evidence="5" key="1">
    <citation type="journal article" date="2016" name="Genome Announc.">
        <title>Complete Chloroplast and Mitochondrial Genome Sequences of the Hydrocarbon Oil-Producing Green Microalga Botryococcus braunii Race B (Showa).</title>
        <authorList>
            <person name="Blifernez-Klassen O."/>
            <person name="Wibberg D."/>
            <person name="Winkler A."/>
            <person name="Blom J."/>
            <person name="Goesmann A."/>
            <person name="Kalinowski J."/>
            <person name="Kruse O."/>
        </authorList>
    </citation>
    <scope>NUCLEOTIDE SEQUENCE</scope>
    <source>
        <strain evidence="5">Showa</strain>
    </source>
</reference>
<accession>A0A167RLH8</accession>
<dbReference type="SUPFAM" id="SSF54999">
    <property type="entry name" value="Ribosomal protein S10"/>
    <property type="match status" value="1"/>
</dbReference>
<protein>
    <submittedName>
        <fullName evidence="5">Ribosomal protein S10</fullName>
    </submittedName>
</protein>
<evidence type="ECO:0000256" key="1">
    <source>
        <dbReference type="ARBA" id="ARBA00022980"/>
    </source>
</evidence>
<keyword evidence="1 5" id="KW-0689">Ribosomal protein</keyword>
<proteinExistence type="predicted"/>
<dbReference type="Gene3D" id="3.30.70.600">
    <property type="entry name" value="Ribosomal protein S10 domain"/>
    <property type="match status" value="1"/>
</dbReference>
<dbReference type="SMART" id="SM01403">
    <property type="entry name" value="Ribosomal_S10"/>
    <property type="match status" value="1"/>
</dbReference>